<dbReference type="AlphaFoldDB" id="A0A2P2MND4"/>
<protein>
    <submittedName>
        <fullName evidence="1">Uncharacterized protein</fullName>
    </submittedName>
</protein>
<sequence length="28" mass="3307">MWRCCLILPILECFSSKFDAFFPFSSDC</sequence>
<accession>A0A2P2MND4</accession>
<proteinExistence type="predicted"/>
<evidence type="ECO:0000313" key="1">
    <source>
        <dbReference type="EMBL" id="MBX31713.1"/>
    </source>
</evidence>
<dbReference type="EMBL" id="GGEC01051229">
    <property type="protein sequence ID" value="MBX31713.1"/>
    <property type="molecule type" value="Transcribed_RNA"/>
</dbReference>
<organism evidence="1">
    <name type="scientific">Rhizophora mucronata</name>
    <name type="common">Asiatic mangrove</name>
    <dbReference type="NCBI Taxonomy" id="61149"/>
    <lineage>
        <taxon>Eukaryota</taxon>
        <taxon>Viridiplantae</taxon>
        <taxon>Streptophyta</taxon>
        <taxon>Embryophyta</taxon>
        <taxon>Tracheophyta</taxon>
        <taxon>Spermatophyta</taxon>
        <taxon>Magnoliopsida</taxon>
        <taxon>eudicotyledons</taxon>
        <taxon>Gunneridae</taxon>
        <taxon>Pentapetalae</taxon>
        <taxon>rosids</taxon>
        <taxon>fabids</taxon>
        <taxon>Malpighiales</taxon>
        <taxon>Rhizophoraceae</taxon>
        <taxon>Rhizophora</taxon>
    </lineage>
</organism>
<reference evidence="1" key="1">
    <citation type="submission" date="2018-02" db="EMBL/GenBank/DDBJ databases">
        <title>Rhizophora mucronata_Transcriptome.</title>
        <authorList>
            <person name="Meera S.P."/>
            <person name="Sreeshan A."/>
            <person name="Augustine A."/>
        </authorList>
    </citation>
    <scope>NUCLEOTIDE SEQUENCE</scope>
    <source>
        <tissue evidence="1">Leaf</tissue>
    </source>
</reference>
<name>A0A2P2MND4_RHIMU</name>